<feature type="domain" description="Core-binding (CB)" evidence="7">
    <location>
        <begin position="129"/>
        <end position="233"/>
    </location>
</feature>
<dbReference type="PANTHER" id="PTHR30349">
    <property type="entry name" value="PHAGE INTEGRASE-RELATED"/>
    <property type="match status" value="1"/>
</dbReference>
<evidence type="ECO:0000256" key="1">
    <source>
        <dbReference type="ARBA" id="ARBA00022908"/>
    </source>
</evidence>
<protein>
    <submittedName>
        <fullName evidence="8">Integrase-like protein</fullName>
    </submittedName>
</protein>
<keyword evidence="3" id="KW-0233">DNA recombination</keyword>
<keyword evidence="9" id="KW-1185">Reference proteome</keyword>
<gene>
    <name evidence="8" type="ORF">CLV43_10329</name>
</gene>
<reference evidence="8 9" key="1">
    <citation type="submission" date="2018-03" db="EMBL/GenBank/DDBJ databases">
        <title>Genomic Encyclopedia of Archaeal and Bacterial Type Strains, Phase II (KMG-II): from individual species to whole genera.</title>
        <authorList>
            <person name="Goeker M."/>
        </authorList>
    </citation>
    <scope>NUCLEOTIDE SEQUENCE [LARGE SCALE GENOMIC DNA]</scope>
    <source>
        <strain evidence="8 9">DSM 44720</strain>
    </source>
</reference>
<dbReference type="InterPro" id="IPR013762">
    <property type="entry name" value="Integrase-like_cat_sf"/>
</dbReference>
<dbReference type="AntiFam" id="ANF00012">
    <property type="entry name" value="tRNA translation"/>
</dbReference>
<dbReference type="InterPro" id="IPR044068">
    <property type="entry name" value="CB"/>
</dbReference>
<dbReference type="InterPro" id="IPR050090">
    <property type="entry name" value="Tyrosine_recombinase_XerCD"/>
</dbReference>
<keyword evidence="2 4" id="KW-0238">DNA-binding</keyword>
<organism evidence="8 9">
    <name type="scientific">Umezawaea tangerina</name>
    <dbReference type="NCBI Taxonomy" id="84725"/>
    <lineage>
        <taxon>Bacteria</taxon>
        <taxon>Bacillati</taxon>
        <taxon>Actinomycetota</taxon>
        <taxon>Actinomycetes</taxon>
        <taxon>Pseudonocardiales</taxon>
        <taxon>Pseudonocardiaceae</taxon>
        <taxon>Umezawaea</taxon>
    </lineage>
</organism>
<dbReference type="Pfam" id="PF00589">
    <property type="entry name" value="Phage_integrase"/>
    <property type="match status" value="1"/>
</dbReference>
<feature type="region of interest" description="Disordered" evidence="5">
    <location>
        <begin position="519"/>
        <end position="574"/>
    </location>
</feature>
<evidence type="ECO:0000256" key="5">
    <source>
        <dbReference type="SAM" id="MobiDB-lite"/>
    </source>
</evidence>
<evidence type="ECO:0000256" key="4">
    <source>
        <dbReference type="PROSITE-ProRule" id="PRU01248"/>
    </source>
</evidence>
<dbReference type="PANTHER" id="PTHR30349:SF91">
    <property type="entry name" value="INTA PROTEIN"/>
    <property type="match status" value="1"/>
</dbReference>
<dbReference type="PROSITE" id="PS51900">
    <property type="entry name" value="CB"/>
    <property type="match status" value="1"/>
</dbReference>
<dbReference type="Proteomes" id="UP000239494">
    <property type="component" value="Unassembled WGS sequence"/>
</dbReference>
<dbReference type="Gene3D" id="1.10.150.130">
    <property type="match status" value="1"/>
</dbReference>
<dbReference type="GO" id="GO:0015074">
    <property type="term" value="P:DNA integration"/>
    <property type="evidence" value="ECO:0007669"/>
    <property type="project" value="UniProtKB-KW"/>
</dbReference>
<dbReference type="GO" id="GO:0006310">
    <property type="term" value="P:DNA recombination"/>
    <property type="evidence" value="ECO:0007669"/>
    <property type="project" value="UniProtKB-KW"/>
</dbReference>
<proteinExistence type="predicted"/>
<dbReference type="CDD" id="cd01189">
    <property type="entry name" value="INT_ICEBs1_C_like"/>
    <property type="match status" value="1"/>
</dbReference>
<accession>A0A2T0TCA8</accession>
<dbReference type="SUPFAM" id="SSF56349">
    <property type="entry name" value="DNA breaking-rejoining enzymes"/>
    <property type="match status" value="2"/>
</dbReference>
<dbReference type="InterPro" id="IPR002104">
    <property type="entry name" value="Integrase_catalytic"/>
</dbReference>
<dbReference type="Gene3D" id="1.10.443.10">
    <property type="entry name" value="Intergrase catalytic core"/>
    <property type="match status" value="1"/>
</dbReference>
<dbReference type="InterPro" id="IPR004107">
    <property type="entry name" value="Integrase_SAM-like_N"/>
</dbReference>
<comment type="caution">
    <text evidence="8">The sequence shown here is derived from an EMBL/GenBank/DDBJ whole genome shotgun (WGS) entry which is preliminary data.</text>
</comment>
<evidence type="ECO:0000259" key="6">
    <source>
        <dbReference type="PROSITE" id="PS51898"/>
    </source>
</evidence>
<dbReference type="GO" id="GO:0003677">
    <property type="term" value="F:DNA binding"/>
    <property type="evidence" value="ECO:0007669"/>
    <property type="project" value="UniProtKB-UniRule"/>
</dbReference>
<keyword evidence="1" id="KW-0229">DNA integration</keyword>
<dbReference type="InterPro" id="IPR010998">
    <property type="entry name" value="Integrase_recombinase_N"/>
</dbReference>
<dbReference type="PROSITE" id="PS51898">
    <property type="entry name" value="TYR_RECOMBINASE"/>
    <property type="match status" value="1"/>
</dbReference>
<evidence type="ECO:0000256" key="2">
    <source>
        <dbReference type="ARBA" id="ARBA00023125"/>
    </source>
</evidence>
<evidence type="ECO:0000259" key="7">
    <source>
        <dbReference type="PROSITE" id="PS51900"/>
    </source>
</evidence>
<evidence type="ECO:0000256" key="3">
    <source>
        <dbReference type="ARBA" id="ARBA00023172"/>
    </source>
</evidence>
<sequence>MKGSVYKRCKCRGDDGREAGASCPRLRRADGAWNPKHGTWYFRLELPAGVGVQRQVMKRGGFDSRDAAEAAQRAVGLLLTIPEPGLVGAAAREEILGLVDDALKRRLPLPDYDELRRRQQTGQALGGTMTVGQWLTEWMAGRRKLKSGTARSYEAHIRLYFLPHLGELPLDKLRVGHVSAMFDAIDAESARIVAVRASGTDEERAELKGRKPVGAATKQRIRATLRKALNDAVRQQLILVNPAAFVELESGKRPKALVWTDERVTAWRANRSRRADAVEELVLAHKARDEGLVAELRQEVERLDATERPSPVMVWTAEQTGAFLDHAANERLYALFHLITFRGLRRGEACGVRWTDLDLDTASLAVAEQLVQIGWAVEADTPKSDAGERTVLLDADTVLVLRAWRRRQVGEKLLWGEGWTDSGRIFTREDGTELHPASITSLFAVLVEEAGLPPIRLHDLRHGAATLALLAGVDIKVVQEMLGHSSSVITRDTYTSVAPRLALEAAEKTAAMVPRKPVAEAASGTDGLPTGSRGSRTPKGVPSRRGNSLVKRGGPPGDRTPNPRIKSPLLCQLS</sequence>
<evidence type="ECO:0000313" key="9">
    <source>
        <dbReference type="Proteomes" id="UP000239494"/>
    </source>
</evidence>
<evidence type="ECO:0000313" key="8">
    <source>
        <dbReference type="EMBL" id="PRY43289.1"/>
    </source>
</evidence>
<dbReference type="EMBL" id="PVTF01000003">
    <property type="protein sequence ID" value="PRY43289.1"/>
    <property type="molecule type" value="Genomic_DNA"/>
</dbReference>
<dbReference type="AlphaFoldDB" id="A0A2T0TCA8"/>
<dbReference type="Pfam" id="PF14659">
    <property type="entry name" value="Phage_int_SAM_3"/>
    <property type="match status" value="1"/>
</dbReference>
<dbReference type="InterPro" id="IPR011010">
    <property type="entry name" value="DNA_brk_join_enz"/>
</dbReference>
<feature type="domain" description="Tyr recombinase" evidence="6">
    <location>
        <begin position="310"/>
        <end position="507"/>
    </location>
</feature>
<name>A0A2T0TCA8_9PSEU</name>